<reference evidence="2 3" key="1">
    <citation type="submission" date="2023-08" db="EMBL/GenBank/DDBJ databases">
        <title>Black Yeasts Isolated from many extreme environments.</title>
        <authorList>
            <person name="Coleine C."/>
            <person name="Stajich J.E."/>
            <person name="Selbmann L."/>
        </authorList>
    </citation>
    <scope>NUCLEOTIDE SEQUENCE [LARGE SCALE GENOMIC DNA]</scope>
    <source>
        <strain evidence="2 3">CCFEE 5910</strain>
    </source>
</reference>
<protein>
    <submittedName>
        <fullName evidence="2">Uncharacterized protein</fullName>
    </submittedName>
</protein>
<keyword evidence="3" id="KW-1185">Reference proteome</keyword>
<evidence type="ECO:0000313" key="2">
    <source>
        <dbReference type="EMBL" id="KAK5088458.1"/>
    </source>
</evidence>
<dbReference type="AlphaFoldDB" id="A0AAN7T4Q0"/>
<organism evidence="2 3">
    <name type="scientific">Lithohypha guttulata</name>
    <dbReference type="NCBI Taxonomy" id="1690604"/>
    <lineage>
        <taxon>Eukaryota</taxon>
        <taxon>Fungi</taxon>
        <taxon>Dikarya</taxon>
        <taxon>Ascomycota</taxon>
        <taxon>Pezizomycotina</taxon>
        <taxon>Eurotiomycetes</taxon>
        <taxon>Chaetothyriomycetidae</taxon>
        <taxon>Chaetothyriales</taxon>
        <taxon>Trichomeriaceae</taxon>
        <taxon>Lithohypha</taxon>
    </lineage>
</organism>
<feature type="chain" id="PRO_5042832907" evidence="1">
    <location>
        <begin position="25"/>
        <end position="199"/>
    </location>
</feature>
<name>A0AAN7T4Q0_9EURO</name>
<feature type="signal peptide" evidence="1">
    <location>
        <begin position="1"/>
        <end position="24"/>
    </location>
</feature>
<gene>
    <name evidence="2" type="ORF">LTR05_002676</name>
</gene>
<dbReference type="EMBL" id="JAVRRJ010000002">
    <property type="protein sequence ID" value="KAK5088458.1"/>
    <property type="molecule type" value="Genomic_DNA"/>
</dbReference>
<comment type="caution">
    <text evidence="2">The sequence shown here is derived from an EMBL/GenBank/DDBJ whole genome shotgun (WGS) entry which is preliminary data.</text>
</comment>
<proteinExistence type="predicted"/>
<keyword evidence="1" id="KW-0732">Signal</keyword>
<evidence type="ECO:0000256" key="1">
    <source>
        <dbReference type="SAM" id="SignalP"/>
    </source>
</evidence>
<evidence type="ECO:0000313" key="3">
    <source>
        <dbReference type="Proteomes" id="UP001309876"/>
    </source>
</evidence>
<sequence>MKVSPITAVLSGIILAINVPQVFAASASVYSRYPYPVVCALVEGIDPTTIHPPIPPGADFKLLTGDGMHATAKADVGTAMMCGKQNEVTAALASNTKPSVAELEWTLKTDTNVLWWDGSLVDGNPFGAEGFSMTSNGLPFGQPPPSEWHKCWDVYCAPGVQCSENQVYLTDVSDRNEVDNPMRMCPPDDHLIWVICPHN</sequence>
<dbReference type="Proteomes" id="UP001309876">
    <property type="component" value="Unassembled WGS sequence"/>
</dbReference>
<accession>A0AAN7T4Q0</accession>